<feature type="region of interest" description="Disordered" evidence="1">
    <location>
        <begin position="175"/>
        <end position="197"/>
    </location>
</feature>
<dbReference type="Proteomes" id="UP000037020">
    <property type="component" value="Unassembled WGS sequence"/>
</dbReference>
<dbReference type="RefSeq" id="WP_048831954.1">
    <property type="nucleotide sequence ID" value="NZ_JBIRHZ010000012.1"/>
</dbReference>
<accession>A0ABR5JCK7</accession>
<keyword evidence="3" id="KW-1185">Reference proteome</keyword>
<dbReference type="EMBL" id="LGUT01000375">
    <property type="protein sequence ID" value="KOG91172.1"/>
    <property type="molecule type" value="Genomic_DNA"/>
</dbReference>
<reference evidence="2 3" key="1">
    <citation type="submission" date="2015-07" db="EMBL/GenBank/DDBJ databases">
        <authorList>
            <person name="Ju K.-S."/>
            <person name="Doroghazi J.R."/>
            <person name="Metcalf W.W."/>
        </authorList>
    </citation>
    <scope>NUCLEOTIDE SEQUENCE [LARGE SCALE GENOMIC DNA]</scope>
    <source>
        <strain evidence="2 3">NRRL B-3589</strain>
    </source>
</reference>
<evidence type="ECO:0000313" key="2">
    <source>
        <dbReference type="EMBL" id="KOG91172.1"/>
    </source>
</evidence>
<name>A0ABR5JCK7_9ACTN</name>
<evidence type="ECO:0000313" key="3">
    <source>
        <dbReference type="Proteomes" id="UP000037020"/>
    </source>
</evidence>
<comment type="caution">
    <text evidence="2">The sequence shown here is derived from an EMBL/GenBank/DDBJ whole genome shotgun (WGS) entry which is preliminary data.</text>
</comment>
<organism evidence="2 3">
    <name type="scientific">Streptomyces varsoviensis</name>
    <dbReference type="NCBI Taxonomy" id="67373"/>
    <lineage>
        <taxon>Bacteria</taxon>
        <taxon>Bacillati</taxon>
        <taxon>Actinomycetota</taxon>
        <taxon>Actinomycetes</taxon>
        <taxon>Kitasatosporales</taxon>
        <taxon>Streptomycetaceae</taxon>
        <taxon>Streptomyces</taxon>
    </lineage>
</organism>
<gene>
    <name evidence="2" type="ORF">ADK38_04635</name>
</gene>
<proteinExistence type="predicted"/>
<protein>
    <recommendedName>
        <fullName evidence="4">Lipoprotein</fullName>
    </recommendedName>
</protein>
<evidence type="ECO:0000256" key="1">
    <source>
        <dbReference type="SAM" id="MobiDB-lite"/>
    </source>
</evidence>
<evidence type="ECO:0008006" key="4">
    <source>
        <dbReference type="Google" id="ProtNLM"/>
    </source>
</evidence>
<sequence>MTAVGCVAALTAGAVACGTEQELSPGKQLSNAFDAMGKQRSLSVEMGFDASPDQLVALTKGGDEPMPPAMAKALSKLKVTFSAESKKALADSEQGDVTGSLMKVSGAEGDLVEGRFVGDNVYYRVDVKAIAKTTGSPAPSKEELHAKLPQGLEFVDKVLDGQWVKVDTKEMKKVAEKQSEAKGGKKPSAEPTLSEKTQKKILDEIKGVVKNEVTIKDGGKRDGADHVVATAPFRTVLQSVFDKLRPFADEMSPGGAANMPKEKDFKDIPNTKVSVDFAIKKGKLSAASVDLAPLAEKAKVKGEVPLRMTFGDGDAKVAAPENATAVDPEKLIAGLMSMASEARGTVGRGGAHGAGTSSLFTG</sequence>